<protein>
    <recommendedName>
        <fullName evidence="3">Bet v I/Major latex protein domain-containing protein</fullName>
    </recommendedName>
</protein>
<feature type="domain" description="Bet v I/Major latex protein" evidence="3">
    <location>
        <begin position="1"/>
        <end position="157"/>
    </location>
</feature>
<organism evidence="4 5">
    <name type="scientific">Urochloa decumbens</name>
    <dbReference type="NCBI Taxonomy" id="240449"/>
    <lineage>
        <taxon>Eukaryota</taxon>
        <taxon>Viridiplantae</taxon>
        <taxon>Streptophyta</taxon>
        <taxon>Embryophyta</taxon>
        <taxon>Tracheophyta</taxon>
        <taxon>Spermatophyta</taxon>
        <taxon>Magnoliopsida</taxon>
        <taxon>Liliopsida</taxon>
        <taxon>Poales</taxon>
        <taxon>Poaceae</taxon>
        <taxon>PACMAD clade</taxon>
        <taxon>Panicoideae</taxon>
        <taxon>Panicodae</taxon>
        <taxon>Paniceae</taxon>
        <taxon>Melinidinae</taxon>
        <taxon>Urochloa</taxon>
    </lineage>
</organism>
<evidence type="ECO:0000313" key="4">
    <source>
        <dbReference type="EMBL" id="CAL4898779.1"/>
    </source>
</evidence>
<comment type="similarity">
    <text evidence="2">Belongs to the BetVI family.</text>
</comment>
<dbReference type="CDD" id="cd07816">
    <property type="entry name" value="Bet_v1-like"/>
    <property type="match status" value="1"/>
</dbReference>
<dbReference type="InterPro" id="IPR023393">
    <property type="entry name" value="START-like_dom_sf"/>
</dbReference>
<reference evidence="4 5" key="2">
    <citation type="submission" date="2024-10" db="EMBL/GenBank/DDBJ databases">
        <authorList>
            <person name="Ryan C."/>
        </authorList>
    </citation>
    <scope>NUCLEOTIDE SEQUENCE [LARGE SCALE GENOMIC DNA]</scope>
</reference>
<reference evidence="5" key="1">
    <citation type="submission" date="2024-06" db="EMBL/GenBank/DDBJ databases">
        <authorList>
            <person name="Ryan C."/>
        </authorList>
    </citation>
    <scope>NUCLEOTIDE SEQUENCE [LARGE SCALE GENOMIC DNA]</scope>
</reference>
<evidence type="ECO:0000313" key="5">
    <source>
        <dbReference type="Proteomes" id="UP001497457"/>
    </source>
</evidence>
<gene>
    <name evidence="4" type="ORF">URODEC1_LOCUS7909</name>
</gene>
<dbReference type="AlphaFoldDB" id="A0ABC8VXL2"/>
<dbReference type="Gene3D" id="3.30.530.20">
    <property type="match status" value="1"/>
</dbReference>
<dbReference type="GO" id="GO:0005634">
    <property type="term" value="C:nucleus"/>
    <property type="evidence" value="ECO:0007669"/>
    <property type="project" value="UniProtKB-SubCell"/>
</dbReference>
<dbReference type="SUPFAM" id="SSF55961">
    <property type="entry name" value="Bet v1-like"/>
    <property type="match status" value="1"/>
</dbReference>
<dbReference type="PRINTS" id="PR00634">
    <property type="entry name" value="BETALLERGEN"/>
</dbReference>
<accession>A0ABC8VXL2</accession>
<evidence type="ECO:0000256" key="2">
    <source>
        <dbReference type="ARBA" id="ARBA00009744"/>
    </source>
</evidence>
<dbReference type="InterPro" id="IPR050279">
    <property type="entry name" value="Plant_def-hormone_signal"/>
</dbReference>
<sequence>MVACSVTKECQAAVPADLLWKVAFSGSDNSTLLKACAGMIDSIDVEGDGGPGTVGTMKINPAMSDNKVLKTRVLARDAAARVVRSQHVIEGGKMAEVLKSQVTEITVVPAGEGACVAKITVEYECINGEPLSPEVEAKIVNGYLGLIKKVEEYIVAHPGEVA</sequence>
<dbReference type="PANTHER" id="PTHR31213:SF168">
    <property type="entry name" value="OS12G0555100 PROTEIN"/>
    <property type="match status" value="1"/>
</dbReference>
<keyword evidence="5" id="KW-1185">Reference proteome</keyword>
<dbReference type="PANTHER" id="PTHR31213">
    <property type="entry name" value="OS08G0374000 PROTEIN-RELATED"/>
    <property type="match status" value="1"/>
</dbReference>
<evidence type="ECO:0000259" key="3">
    <source>
        <dbReference type="SMART" id="SM01037"/>
    </source>
</evidence>
<dbReference type="Proteomes" id="UP001497457">
    <property type="component" value="Chromosome 11b"/>
</dbReference>
<dbReference type="InterPro" id="IPR000916">
    <property type="entry name" value="Bet_v_I/MLP"/>
</dbReference>
<comment type="subcellular location">
    <subcellularLocation>
        <location evidence="1">Nucleus</location>
    </subcellularLocation>
</comment>
<name>A0ABC8VXL2_9POAL</name>
<dbReference type="SMART" id="SM01037">
    <property type="entry name" value="Bet_v_1"/>
    <property type="match status" value="1"/>
</dbReference>
<evidence type="ECO:0000256" key="1">
    <source>
        <dbReference type="ARBA" id="ARBA00004123"/>
    </source>
</evidence>
<dbReference type="EMBL" id="OZ075121">
    <property type="protein sequence ID" value="CAL4898779.1"/>
    <property type="molecule type" value="Genomic_DNA"/>
</dbReference>
<dbReference type="FunFam" id="3.30.530.20:FF:000007">
    <property type="entry name" value="Major pollen allergen Bet v 1-A"/>
    <property type="match status" value="1"/>
</dbReference>
<dbReference type="InterPro" id="IPR024949">
    <property type="entry name" value="Bet_v_I_allergen"/>
</dbReference>
<dbReference type="Pfam" id="PF00407">
    <property type="entry name" value="Bet_v_1"/>
    <property type="match status" value="1"/>
</dbReference>
<proteinExistence type="inferred from homology"/>